<evidence type="ECO:0000313" key="1">
    <source>
        <dbReference type="EMBL" id="SDK98122.1"/>
    </source>
</evidence>
<dbReference type="AlphaFoldDB" id="A0A1G9GBX6"/>
<dbReference type="Pfam" id="PF04860">
    <property type="entry name" value="Phage_portal"/>
    <property type="match status" value="1"/>
</dbReference>
<proteinExistence type="predicted"/>
<dbReference type="OrthoDB" id="7592047at2"/>
<dbReference type="InterPro" id="IPR006427">
    <property type="entry name" value="Portal_HK97"/>
</dbReference>
<dbReference type="NCBIfam" id="TIGR01537">
    <property type="entry name" value="portal_HK97"/>
    <property type="match status" value="1"/>
</dbReference>
<keyword evidence="2" id="KW-1185">Reference proteome</keyword>
<accession>A0A1G9GBX6</accession>
<reference evidence="1 2" key="1">
    <citation type="submission" date="2016-10" db="EMBL/GenBank/DDBJ databases">
        <authorList>
            <person name="de Groot N.N."/>
        </authorList>
    </citation>
    <scope>NUCLEOTIDE SEQUENCE [LARGE SCALE GENOMIC DNA]</scope>
    <source>
        <strain evidence="1 2">DSM 25294</strain>
    </source>
</reference>
<protein>
    <submittedName>
        <fullName evidence="1">Phage portal protein, HK97 family</fullName>
    </submittedName>
</protein>
<dbReference type="EMBL" id="FNEK01000062">
    <property type="protein sequence ID" value="SDK98122.1"/>
    <property type="molecule type" value="Genomic_DNA"/>
</dbReference>
<dbReference type="STRING" id="571298.SAMN04488026_106223"/>
<name>A0A1G9GBX6_9RHOB</name>
<dbReference type="InterPro" id="IPR006944">
    <property type="entry name" value="Phage/GTA_portal"/>
</dbReference>
<gene>
    <name evidence="1" type="ORF">SAMN04488026_106223</name>
</gene>
<evidence type="ECO:0000313" key="2">
    <source>
        <dbReference type="Proteomes" id="UP000199382"/>
    </source>
</evidence>
<dbReference type="RefSeq" id="WP_093162090.1">
    <property type="nucleotide sequence ID" value="NZ_FNEK01000062.1"/>
</dbReference>
<sequence>MWPFSKRAITQGDGKVFLRDDSSWATASIGDGVTVEKAIGLPAVWAAVNFIAGTIAGLPLHIYERTGEGRKRVDSPLATMLNERANPGATSFDWRKYSFERVLTSGRAFTLIDRNAAGRVSGLYPLDPDMVEVVRERGRVYYRHWQNGVKVTYQAAEILDIPFMLKPDGIGHWGPVSANRNAIGLAIASEQYVGRFFQGGGVPPFIVTGNFQSGAALGRAADDLTNAVHKAAREGRPALTLPNGLEISSVGTDMEKAQLVEVQRFQVEQVARIYSLPPTFLQDLTHGTFSNTEQQDLHFAKHTLKRWVEQFEQQLNLKLFRPGGRQFAEFSMDGLLRGDVKTRMEAHAHAIQNGVYSPAYAAKLENAPYHAEGDRLMIQGATVPIATVGDAE</sequence>
<dbReference type="Proteomes" id="UP000199382">
    <property type="component" value="Unassembled WGS sequence"/>
</dbReference>
<organism evidence="1 2">
    <name type="scientific">Aliiruegeria lutimaris</name>
    <dbReference type="NCBI Taxonomy" id="571298"/>
    <lineage>
        <taxon>Bacteria</taxon>
        <taxon>Pseudomonadati</taxon>
        <taxon>Pseudomonadota</taxon>
        <taxon>Alphaproteobacteria</taxon>
        <taxon>Rhodobacterales</taxon>
        <taxon>Roseobacteraceae</taxon>
        <taxon>Aliiruegeria</taxon>
    </lineage>
</organism>